<accession>A0A7L5BR67</accession>
<organism evidence="7 8">
    <name type="scientific">Rhizobium oryzihabitans</name>
    <dbReference type="NCBI Taxonomy" id="2267833"/>
    <lineage>
        <taxon>Bacteria</taxon>
        <taxon>Pseudomonadati</taxon>
        <taxon>Pseudomonadota</taxon>
        <taxon>Alphaproteobacteria</taxon>
        <taxon>Hyphomicrobiales</taxon>
        <taxon>Rhizobiaceae</taxon>
        <taxon>Rhizobium/Agrobacterium group</taxon>
        <taxon>Rhizobium</taxon>
    </lineage>
</organism>
<feature type="transmembrane region" description="Helical" evidence="5">
    <location>
        <begin position="12"/>
        <end position="35"/>
    </location>
</feature>
<evidence type="ECO:0000256" key="1">
    <source>
        <dbReference type="ARBA" id="ARBA00012417"/>
    </source>
</evidence>
<dbReference type="KEGG" id="roy:G3A56_26670"/>
<keyword evidence="5" id="KW-1133">Transmembrane helix</keyword>
<dbReference type="CDD" id="cd06127">
    <property type="entry name" value="DEDDh"/>
    <property type="match status" value="1"/>
</dbReference>
<dbReference type="InterPro" id="IPR036397">
    <property type="entry name" value="RNaseH_sf"/>
</dbReference>
<sequence length="562" mass="62317">MRVESLGLRIRMLLLFVALAFGGLFCIVAGFIVAYRRVGTPVDVAPLLQGGIVASFGLIGFAVWMWYLFDMHVARPVESIAAAVRARAHAGVSGALPAEQGRYLGDLAGAVSAAATELERGRNALAENIARETARISADKHRLEHLIADVPPAVLLCTGRHRLVFYNGVARHYLGEAGRMVCLDHNLFDYLSEGKVRDAHRRLTDPDVTENAIVEFLCTAVNGKRRLAGRMRLVADEKQEGAYVLTLRDVTDEISAFATRERLLEQVFYAEWPQLELLLKAVEPLTFEGLPEGAFSAARERLSHLAAAFDTCINAPGHAFNMRMTDIDAPLSNITEPLHSVVYDFSLLERALPEKIEKAKLDELTYVVFDTETTGLNPESGDEIVQIAALRIVNGKILHEETFDMLVNPGRSIPTSASRIHGIANEMVFGAPSPDEAIKRFHHFVKGAVIVAHNAPFDMEFLYRREQQTGLRFDNLVLDTVLLSAIVFGQWEDHSLDALLIRLDIDLPHDLRHTAKGDASATAEAFLKMQDLLAAKGLVMVEALLKEARRHKRLIRDLNKER</sequence>
<dbReference type="SUPFAM" id="SSF53098">
    <property type="entry name" value="Ribonuclease H-like"/>
    <property type="match status" value="1"/>
</dbReference>
<dbReference type="GO" id="GO:0045004">
    <property type="term" value="P:DNA replication proofreading"/>
    <property type="evidence" value="ECO:0007669"/>
    <property type="project" value="TreeGrafter"/>
</dbReference>
<dbReference type="GO" id="GO:0005829">
    <property type="term" value="C:cytosol"/>
    <property type="evidence" value="ECO:0007669"/>
    <property type="project" value="TreeGrafter"/>
</dbReference>
<evidence type="ECO:0000256" key="5">
    <source>
        <dbReference type="SAM" id="Phobius"/>
    </source>
</evidence>
<geneLocation type="plasmid" evidence="7 8">
    <name>p5</name>
</geneLocation>
<reference evidence="7 8" key="1">
    <citation type="submission" date="2020-02" db="EMBL/GenBank/DDBJ databases">
        <title>Plant-Promoting Endophytic Bacterium Rhizobium oryzihabitans sp. nov., Isolated from the Root of Rice.</title>
        <authorList>
            <person name="zhao J."/>
            <person name="Zhang G."/>
        </authorList>
    </citation>
    <scope>NUCLEOTIDE SEQUENCE [LARGE SCALE GENOMIC DNA]</scope>
    <source>
        <strain evidence="7 8">M15</strain>
        <plasmid evidence="7 8">p5</plasmid>
    </source>
</reference>
<dbReference type="EMBL" id="CP048637">
    <property type="protein sequence ID" value="QIB41392.1"/>
    <property type="molecule type" value="Genomic_DNA"/>
</dbReference>
<proteinExistence type="predicted"/>
<evidence type="ECO:0000256" key="4">
    <source>
        <dbReference type="ARBA" id="ARBA00049244"/>
    </source>
</evidence>
<feature type="domain" description="Exonuclease" evidence="6">
    <location>
        <begin position="365"/>
        <end position="535"/>
    </location>
</feature>
<name>A0A7L5BR67_9HYPH</name>
<dbReference type="EC" id="2.7.7.7" evidence="1"/>
<dbReference type="SMART" id="SM00479">
    <property type="entry name" value="EXOIII"/>
    <property type="match status" value="1"/>
</dbReference>
<comment type="subunit">
    <text evidence="3">DNA polymerase III contains a core (composed of alpha, epsilon and theta chains) that associates with a tau subunit. This core dimerizes to form the POLIII' complex. PolIII' associates with the gamma complex (composed of gamma, delta, delta', psi and chi chains) and with the beta chain to form the complete DNA polymerase III complex.</text>
</comment>
<dbReference type="Proteomes" id="UP000464865">
    <property type="component" value="Plasmid p5"/>
</dbReference>
<dbReference type="FunFam" id="3.30.420.10:FF:000045">
    <property type="entry name" value="3'-5' exonuclease DinG"/>
    <property type="match status" value="1"/>
</dbReference>
<evidence type="ECO:0000313" key="8">
    <source>
        <dbReference type="Proteomes" id="UP000464865"/>
    </source>
</evidence>
<evidence type="ECO:0000256" key="2">
    <source>
        <dbReference type="ARBA" id="ARBA00025483"/>
    </source>
</evidence>
<dbReference type="Gene3D" id="3.30.420.10">
    <property type="entry name" value="Ribonuclease H-like superfamily/Ribonuclease H"/>
    <property type="match status" value="1"/>
</dbReference>
<keyword evidence="7" id="KW-0614">Plasmid</keyword>
<dbReference type="PANTHER" id="PTHR30231:SF41">
    <property type="entry name" value="DNA POLYMERASE III SUBUNIT EPSILON"/>
    <property type="match status" value="1"/>
</dbReference>
<dbReference type="Pfam" id="PF00929">
    <property type="entry name" value="RNase_T"/>
    <property type="match status" value="1"/>
</dbReference>
<dbReference type="InterPro" id="IPR012337">
    <property type="entry name" value="RNaseH-like_sf"/>
</dbReference>
<gene>
    <name evidence="7" type="ORF">G3A56_26670</name>
</gene>
<dbReference type="AlphaFoldDB" id="A0A7L5BR67"/>
<dbReference type="InterPro" id="IPR006054">
    <property type="entry name" value="DnaQ"/>
</dbReference>
<evidence type="ECO:0000256" key="3">
    <source>
        <dbReference type="ARBA" id="ARBA00026073"/>
    </source>
</evidence>
<dbReference type="GO" id="GO:0008408">
    <property type="term" value="F:3'-5' exonuclease activity"/>
    <property type="evidence" value="ECO:0007669"/>
    <property type="project" value="TreeGrafter"/>
</dbReference>
<dbReference type="InterPro" id="IPR013520">
    <property type="entry name" value="Ribonucl_H"/>
</dbReference>
<evidence type="ECO:0000313" key="7">
    <source>
        <dbReference type="EMBL" id="QIB41392.1"/>
    </source>
</evidence>
<evidence type="ECO:0000259" key="6">
    <source>
        <dbReference type="SMART" id="SM00479"/>
    </source>
</evidence>
<dbReference type="RefSeq" id="WP_164056927.1">
    <property type="nucleotide sequence ID" value="NZ_CP048637.1"/>
</dbReference>
<dbReference type="PANTHER" id="PTHR30231">
    <property type="entry name" value="DNA POLYMERASE III SUBUNIT EPSILON"/>
    <property type="match status" value="1"/>
</dbReference>
<keyword evidence="5" id="KW-0812">Transmembrane</keyword>
<dbReference type="GO" id="GO:0003887">
    <property type="term" value="F:DNA-directed DNA polymerase activity"/>
    <property type="evidence" value="ECO:0007669"/>
    <property type="project" value="UniProtKB-EC"/>
</dbReference>
<protein>
    <recommendedName>
        <fullName evidence="1">DNA-directed DNA polymerase</fullName>
        <ecNumber evidence="1">2.7.7.7</ecNumber>
    </recommendedName>
</protein>
<dbReference type="GO" id="GO:0003677">
    <property type="term" value="F:DNA binding"/>
    <property type="evidence" value="ECO:0007669"/>
    <property type="project" value="InterPro"/>
</dbReference>
<keyword evidence="8" id="KW-1185">Reference proteome</keyword>
<feature type="transmembrane region" description="Helical" evidence="5">
    <location>
        <begin position="47"/>
        <end position="69"/>
    </location>
</feature>
<keyword evidence="5" id="KW-0472">Membrane</keyword>
<comment type="catalytic activity">
    <reaction evidence="4">
        <text>DNA(n) + a 2'-deoxyribonucleoside 5'-triphosphate = DNA(n+1) + diphosphate</text>
        <dbReference type="Rhea" id="RHEA:22508"/>
        <dbReference type="Rhea" id="RHEA-COMP:17339"/>
        <dbReference type="Rhea" id="RHEA-COMP:17340"/>
        <dbReference type="ChEBI" id="CHEBI:33019"/>
        <dbReference type="ChEBI" id="CHEBI:61560"/>
        <dbReference type="ChEBI" id="CHEBI:173112"/>
        <dbReference type="EC" id="2.7.7.7"/>
    </reaction>
</comment>
<dbReference type="NCBIfam" id="TIGR00573">
    <property type="entry name" value="dnaq"/>
    <property type="match status" value="1"/>
</dbReference>
<comment type="function">
    <text evidence="2">DNA polymerase III is a complex, multichain enzyme responsible for most of the replicative synthesis in bacteria. The epsilon subunit contain the editing function and is a proofreading 3'-5' exonuclease.</text>
</comment>